<dbReference type="InterPro" id="IPR018883">
    <property type="entry name" value="Delta_CA"/>
</dbReference>
<accession>A0ABD3NZB1</accession>
<organism evidence="1 2">
    <name type="scientific">Cyclotella atomus</name>
    <dbReference type="NCBI Taxonomy" id="382360"/>
    <lineage>
        <taxon>Eukaryota</taxon>
        <taxon>Sar</taxon>
        <taxon>Stramenopiles</taxon>
        <taxon>Ochrophyta</taxon>
        <taxon>Bacillariophyta</taxon>
        <taxon>Coscinodiscophyceae</taxon>
        <taxon>Thalassiosirophycidae</taxon>
        <taxon>Stephanodiscales</taxon>
        <taxon>Stephanodiscaceae</taxon>
        <taxon>Cyclotella</taxon>
    </lineage>
</organism>
<comment type="caution">
    <text evidence="1">The sequence shown here is derived from an EMBL/GenBank/DDBJ whole genome shotgun (WGS) entry which is preliminary data.</text>
</comment>
<evidence type="ECO:0008006" key="3">
    <source>
        <dbReference type="Google" id="ProtNLM"/>
    </source>
</evidence>
<dbReference type="AlphaFoldDB" id="A0ABD3NZB1"/>
<proteinExistence type="predicted"/>
<sequence>MKLTIAAATLIAARSAQGSGATTKSINDILSGQAACHSQMTIDVPGGITGITFVGYNVDESKIVRSTGSSNQIILKNFGAEPSYTVDPSYGVKVIAGESCGKSGGSGGSSAALVAFAGGLFTGSPLLAATSLLFAGMPCAFAQELCSNEIEVEIITTPTAKPPEGTNTCDGAMIELNSTACMVDGVAAVFGQAGADVSVGYQGGLNTTWEPITDPYYKVGLCPVNVHWHLGAEHRSEGEYDEIFDANGPADSRRHLEEGARQGFRCKHYDASDAKFTTEYDWQHCIGMHVGETYEVHWPHSAVGACGTLNQYQTPFLDGVFCNIDAETFSTLTPENIKDAVGVQGQVFTIVNDEAYYYPDLMRGMIVDGEMGQEITKYTGSTTGTSYGNEICSQYTPITWQVDRKCHLISASTFDKMCADMKAQRDDMSDDLVAHGSRELVDDALSANNQKGNRELDNVEVVYGNFVY</sequence>
<dbReference type="EMBL" id="JALLPJ020000872">
    <property type="protein sequence ID" value="KAL3780866.1"/>
    <property type="molecule type" value="Genomic_DNA"/>
</dbReference>
<evidence type="ECO:0000313" key="2">
    <source>
        <dbReference type="Proteomes" id="UP001530400"/>
    </source>
</evidence>
<name>A0ABD3NZB1_9STRA</name>
<keyword evidence="2" id="KW-1185">Reference proteome</keyword>
<reference evidence="1 2" key="1">
    <citation type="submission" date="2024-10" db="EMBL/GenBank/DDBJ databases">
        <title>Updated reference genomes for cyclostephanoid diatoms.</title>
        <authorList>
            <person name="Roberts W.R."/>
            <person name="Alverson A.J."/>
        </authorList>
    </citation>
    <scope>NUCLEOTIDE SEQUENCE [LARGE SCALE GENOMIC DNA]</scope>
    <source>
        <strain evidence="1 2">AJA010-31</strain>
    </source>
</reference>
<dbReference type="Proteomes" id="UP001530400">
    <property type="component" value="Unassembled WGS sequence"/>
</dbReference>
<gene>
    <name evidence="1" type="ORF">ACHAWO_000807</name>
</gene>
<dbReference type="Pfam" id="PF10563">
    <property type="entry name" value="CA_like"/>
    <property type="match status" value="1"/>
</dbReference>
<evidence type="ECO:0000313" key="1">
    <source>
        <dbReference type="EMBL" id="KAL3780866.1"/>
    </source>
</evidence>
<protein>
    <recommendedName>
        <fullName evidence="3">Carbonic anhydrase</fullName>
    </recommendedName>
</protein>